<organism evidence="3 4">
    <name type="scientific">Chryseobacterium carnipullorum</name>
    <dbReference type="NCBI Taxonomy" id="1124835"/>
    <lineage>
        <taxon>Bacteria</taxon>
        <taxon>Pseudomonadati</taxon>
        <taxon>Bacteroidota</taxon>
        <taxon>Flavobacteriia</taxon>
        <taxon>Flavobacteriales</taxon>
        <taxon>Weeksellaceae</taxon>
        <taxon>Chryseobacterium group</taxon>
        <taxon>Chryseobacterium</taxon>
    </lineage>
</organism>
<gene>
    <name evidence="2" type="ORF">EG346_10115</name>
    <name evidence="3" type="ORF">NCTC13533_00406</name>
</gene>
<reference evidence="2" key="3">
    <citation type="submission" date="2018-11" db="EMBL/GenBank/DDBJ databases">
        <title>Proposal to divide the Flavobacteriaceae and reorganize its genera based on Amino Acid Identity values calculated from whole genome sequences.</title>
        <authorList>
            <person name="Nicholson A.C."/>
            <person name="Gulvik C.A."/>
            <person name="Whitney A.M."/>
            <person name="Humrighouse B.W."/>
            <person name="Bell M."/>
            <person name="Holmes B."/>
            <person name="Steigerwalt A."/>
            <person name="Villarma A."/>
            <person name="Sheth M."/>
            <person name="Batra D."/>
            <person name="Pryor J."/>
            <person name="Bernardet J.-F."/>
            <person name="Hugo C."/>
            <person name="Kampfer P."/>
            <person name="Newman J."/>
            <person name="Mcquiston J.R."/>
        </authorList>
    </citation>
    <scope>NUCLEOTIDE SEQUENCE [LARGE SCALE GENOMIC DNA]</scope>
    <source>
        <strain evidence="2">G0188</strain>
    </source>
</reference>
<evidence type="ECO:0008006" key="6">
    <source>
        <dbReference type="Google" id="ProtNLM"/>
    </source>
</evidence>
<dbReference type="AlphaFoldDB" id="A0A376DNT4"/>
<dbReference type="EMBL" id="UFVQ01000003">
    <property type="protein sequence ID" value="STC92561.1"/>
    <property type="molecule type" value="Genomic_DNA"/>
</dbReference>
<reference evidence="5" key="2">
    <citation type="submission" date="2018-11" db="EMBL/GenBank/DDBJ databases">
        <title>Proposal to divide the Flavobacteriaceae and reorganize its genera based on Amino Acid Identity values calculated from whole genome sequences.</title>
        <authorList>
            <person name="Nicholson A.C."/>
            <person name="Gulvik C.A."/>
            <person name="Whitney A.M."/>
            <person name="Humrighouse B.W."/>
            <person name="Bell M."/>
            <person name="Holmes B."/>
            <person name="Steigerwalt A.G."/>
            <person name="Villarma A."/>
            <person name="Sheth M."/>
            <person name="Batra D."/>
            <person name="Pryor J."/>
            <person name="Bernardet J.-F."/>
            <person name="Hugo C."/>
            <person name="Kampfer P."/>
            <person name="Newman J."/>
            <person name="McQuiston J.R."/>
        </authorList>
    </citation>
    <scope>NUCLEOTIDE SEQUENCE [LARGE SCALE GENOMIC DNA]</scope>
    <source>
        <strain evidence="5">G0188</strain>
    </source>
</reference>
<evidence type="ECO:0000313" key="3">
    <source>
        <dbReference type="EMBL" id="STC92561.1"/>
    </source>
</evidence>
<accession>A0A376DNT4</accession>
<keyword evidence="5" id="KW-1185">Reference proteome</keyword>
<keyword evidence="1" id="KW-0472">Membrane</keyword>
<dbReference type="Proteomes" id="UP000273270">
    <property type="component" value="Chromosome"/>
</dbReference>
<dbReference type="Proteomes" id="UP000255224">
    <property type="component" value="Unassembled WGS sequence"/>
</dbReference>
<name>A0A376DNT4_CHRCU</name>
<feature type="transmembrane region" description="Helical" evidence="1">
    <location>
        <begin position="6"/>
        <end position="25"/>
    </location>
</feature>
<accession>A0A3G6M2Y9</accession>
<keyword evidence="1" id="KW-0812">Transmembrane</keyword>
<evidence type="ECO:0000313" key="2">
    <source>
        <dbReference type="EMBL" id="AZA48518.1"/>
    </source>
</evidence>
<dbReference type="OrthoDB" id="1274366at2"/>
<reference evidence="3 4" key="1">
    <citation type="submission" date="2018-06" db="EMBL/GenBank/DDBJ databases">
        <authorList>
            <consortium name="Pathogen Informatics"/>
            <person name="Doyle S."/>
        </authorList>
    </citation>
    <scope>NUCLEOTIDE SEQUENCE [LARGE SCALE GENOMIC DNA]</scope>
    <source>
        <strain evidence="3 4">NCTC13533</strain>
    </source>
</reference>
<evidence type="ECO:0000313" key="4">
    <source>
        <dbReference type="Proteomes" id="UP000255224"/>
    </source>
</evidence>
<evidence type="ECO:0000256" key="1">
    <source>
        <dbReference type="SAM" id="Phobius"/>
    </source>
</evidence>
<sequence>MISKGHYLWFSYFILFFLFTIYILVRKNYYELILANIQNDNLIYNNFLLIKKTIRLKDILGYKNGIDDDGNEFISLFNNKSKKIATLKINIYSNLPEFIEALDSKNIGYELTSFQKMIEKIKKLFTNT</sequence>
<dbReference type="EMBL" id="CP033920">
    <property type="protein sequence ID" value="AZA48518.1"/>
    <property type="molecule type" value="Genomic_DNA"/>
</dbReference>
<dbReference type="KEGG" id="ccau:EG346_10115"/>
<evidence type="ECO:0000313" key="5">
    <source>
        <dbReference type="Proteomes" id="UP000273270"/>
    </source>
</evidence>
<protein>
    <recommendedName>
        <fullName evidence="6">PH domain-containing protein</fullName>
    </recommendedName>
</protein>
<proteinExistence type="predicted"/>
<keyword evidence="1" id="KW-1133">Transmembrane helix</keyword>